<dbReference type="PANTHER" id="PTHR47691:SF3">
    <property type="entry name" value="HTH-TYPE TRANSCRIPTIONAL REGULATOR RV0890C-RELATED"/>
    <property type="match status" value="1"/>
</dbReference>
<dbReference type="PROSITE" id="PS00622">
    <property type="entry name" value="HTH_LUXR_1"/>
    <property type="match status" value="1"/>
</dbReference>
<dbReference type="PANTHER" id="PTHR47691">
    <property type="entry name" value="REGULATOR-RELATED"/>
    <property type="match status" value="1"/>
</dbReference>
<dbReference type="SMART" id="SM00028">
    <property type="entry name" value="TPR"/>
    <property type="match status" value="4"/>
</dbReference>
<dbReference type="Pfam" id="PF00196">
    <property type="entry name" value="GerE"/>
    <property type="match status" value="1"/>
</dbReference>
<gene>
    <name evidence="3" type="ORF">QBA35_41510</name>
</gene>
<dbReference type="SUPFAM" id="SSF48452">
    <property type="entry name" value="TPR-like"/>
    <property type="match status" value="1"/>
</dbReference>
<keyword evidence="4" id="KW-1185">Reference proteome</keyword>
<evidence type="ECO:0000256" key="1">
    <source>
        <dbReference type="PROSITE-ProRule" id="PRU00339"/>
    </source>
</evidence>
<dbReference type="EMBL" id="JARULZ010000003">
    <property type="protein sequence ID" value="MEH0639616.1"/>
    <property type="molecule type" value="Genomic_DNA"/>
</dbReference>
<reference evidence="3" key="1">
    <citation type="submission" date="2023-04" db="EMBL/GenBank/DDBJ databases">
        <title>Genomic diversity of scab-causing Streptomyces spp. in the province of Quebec, Canada.</title>
        <authorList>
            <person name="Biessy A."/>
            <person name="Cadieux M."/>
            <person name="Ciotola M."/>
            <person name="Filion M."/>
        </authorList>
    </citation>
    <scope>NUCLEOTIDE SEQUENCE</scope>
    <source>
        <strain evidence="3">B21-115</strain>
    </source>
</reference>
<dbReference type="PRINTS" id="PR00038">
    <property type="entry name" value="HTHLUXR"/>
</dbReference>
<dbReference type="GeneID" id="96271923"/>
<feature type="domain" description="HTH luxR-type" evidence="2">
    <location>
        <begin position="698"/>
        <end position="763"/>
    </location>
</feature>
<evidence type="ECO:0000313" key="4">
    <source>
        <dbReference type="Proteomes" id="UP001310290"/>
    </source>
</evidence>
<evidence type="ECO:0000313" key="3">
    <source>
        <dbReference type="EMBL" id="MEH0639616.1"/>
    </source>
</evidence>
<dbReference type="SUPFAM" id="SSF46894">
    <property type="entry name" value="C-terminal effector domain of the bipartite response regulators"/>
    <property type="match status" value="1"/>
</dbReference>
<dbReference type="InterPro" id="IPR000792">
    <property type="entry name" value="Tscrpt_reg_LuxR_C"/>
</dbReference>
<feature type="repeat" description="TPR" evidence="1">
    <location>
        <begin position="486"/>
        <end position="519"/>
    </location>
</feature>
<dbReference type="Gene3D" id="3.40.50.300">
    <property type="entry name" value="P-loop containing nucleotide triphosphate hydrolases"/>
    <property type="match status" value="1"/>
</dbReference>
<protein>
    <submittedName>
        <fullName evidence="3">LuxR C-terminal-related transcriptional regulator</fullName>
    </submittedName>
</protein>
<dbReference type="InterPro" id="IPR027417">
    <property type="entry name" value="P-loop_NTPase"/>
</dbReference>
<dbReference type="Gene3D" id="1.10.10.10">
    <property type="entry name" value="Winged helix-like DNA-binding domain superfamily/Winged helix DNA-binding domain"/>
    <property type="match status" value="1"/>
</dbReference>
<dbReference type="PRINTS" id="PR00364">
    <property type="entry name" value="DISEASERSIST"/>
</dbReference>
<dbReference type="Proteomes" id="UP001310290">
    <property type="component" value="Unassembled WGS sequence"/>
</dbReference>
<dbReference type="Gene3D" id="1.25.40.10">
    <property type="entry name" value="Tetratricopeptide repeat domain"/>
    <property type="match status" value="1"/>
</dbReference>
<proteinExistence type="predicted"/>
<dbReference type="RefSeq" id="WP_237547636.1">
    <property type="nucleotide sequence ID" value="NZ_JARULZ010000003.1"/>
</dbReference>
<dbReference type="InterPro" id="IPR019734">
    <property type="entry name" value="TPR_rpt"/>
</dbReference>
<dbReference type="SMART" id="SM00421">
    <property type="entry name" value="HTH_LUXR"/>
    <property type="match status" value="1"/>
</dbReference>
<organism evidence="3 4">
    <name type="scientific">Streptomyces bottropensis</name>
    <dbReference type="NCBI Taxonomy" id="42235"/>
    <lineage>
        <taxon>Bacteria</taxon>
        <taxon>Bacillati</taxon>
        <taxon>Actinomycetota</taxon>
        <taxon>Actinomycetes</taxon>
        <taxon>Kitasatosporales</taxon>
        <taxon>Streptomycetaceae</taxon>
        <taxon>Streptomyces</taxon>
    </lineage>
</organism>
<dbReference type="SUPFAM" id="SSF52540">
    <property type="entry name" value="P-loop containing nucleoside triphosphate hydrolases"/>
    <property type="match status" value="1"/>
</dbReference>
<name>A0ABU8B101_9ACTN</name>
<accession>A0ABU8B101</accession>
<dbReference type="InterPro" id="IPR036388">
    <property type="entry name" value="WH-like_DNA-bd_sf"/>
</dbReference>
<dbReference type="InterPro" id="IPR011990">
    <property type="entry name" value="TPR-like_helical_dom_sf"/>
</dbReference>
<comment type="caution">
    <text evidence="3">The sequence shown here is derived from an EMBL/GenBank/DDBJ whole genome shotgun (WGS) entry which is preliminary data.</text>
</comment>
<dbReference type="PROSITE" id="PS50043">
    <property type="entry name" value="HTH_LUXR_2"/>
    <property type="match status" value="1"/>
</dbReference>
<evidence type="ECO:0000259" key="2">
    <source>
        <dbReference type="PROSITE" id="PS50043"/>
    </source>
</evidence>
<dbReference type="PROSITE" id="PS50005">
    <property type="entry name" value="TPR"/>
    <property type="match status" value="1"/>
</dbReference>
<keyword evidence="1" id="KW-0802">TPR repeat</keyword>
<dbReference type="CDD" id="cd06170">
    <property type="entry name" value="LuxR_C_like"/>
    <property type="match status" value="1"/>
</dbReference>
<sequence length="772" mass="84106">MAGDTRAHPGNLPADLTSTVGRRKETAEVLRLLSGSRLVTVVGTGGVGKSRLALHVARHVQATLPDGAWLVDLAEVIEEDLLALKVLSTLPMAMRAGTGTAGLVDSIGDRSLLLLLDNCEHIIDVCAKLAPDLLRACPNLRILVTSREPLRIDGESVFLTPPLSVPEEGQHRTKEAADRYDAVRLFLSRASAADPQFSLTPDNQEAVLALCRRLDGLPLAIELAAARTRSMPVPEILKRLEDRFGVLTSGSRTAPPRHRTLLATVDHSHEQCSEAARVLWARMSVFAGGAGLDAVERVGTEGELLSDEVHHALNELVEKSIVRFDNTRYHMLETLHQYGLRRLRASGGEHAARKAHRDYFAGLAARMEAGWFGADQTALLCAVLTDLPNIRVALKFCLTEPGEARAGLRMAADLGIAWFIGGLHHEARHWIDRLLAADPEPSRERVGALWVNGHFTVLGGAIPAGLLILDECYDLAKRFDDDAAIANVTFSRGIAHLFQGNLEAAVACFEEAVRRERQATGSTPHLAHSQVFLGMAWCCIGRPDRAVPVLEEAYGHCRAHGEKWLLSWAVMHLGHAALLQHRHADAMALLSEALTRKSDLDDMFGICIALDFLGLAEADRGDAERATRLMSAATALGEAFNIPHRFEAWIARSAQYLDQARESLGPSAYNKALKDGRRLSKDQAVAYALRKEPDPSQAGNGALPLTPREREVAGLLTKGKTNKEIATELFITRRTVDTHVENILNKLGFTSRTQVAALLGARETGQLLAIQQ</sequence>
<dbReference type="InterPro" id="IPR016032">
    <property type="entry name" value="Sig_transdc_resp-reg_C-effctor"/>
</dbReference>